<keyword evidence="12" id="KW-0808">Transferase</keyword>
<dbReference type="GO" id="GO:0016740">
    <property type="term" value="F:transferase activity"/>
    <property type="evidence" value="ECO:0007669"/>
    <property type="project" value="UniProtKB-KW"/>
</dbReference>
<evidence type="ECO:0000256" key="9">
    <source>
        <dbReference type="ARBA" id="ARBA00046432"/>
    </source>
</evidence>
<evidence type="ECO:0000256" key="6">
    <source>
        <dbReference type="ARBA" id="ARBA00044196"/>
    </source>
</evidence>
<comment type="caution">
    <text evidence="12">The sequence shown here is derived from an EMBL/GenBank/DDBJ whole genome shotgun (WGS) entry which is preliminary data.</text>
</comment>
<evidence type="ECO:0000259" key="11">
    <source>
        <dbReference type="Pfam" id="PF25084"/>
    </source>
</evidence>
<dbReference type="GeneID" id="33560447"/>
<dbReference type="STRING" id="4999.A0A1Y1UAI8"/>
<evidence type="ECO:0000256" key="4">
    <source>
        <dbReference type="ARBA" id="ARBA00022540"/>
    </source>
</evidence>
<comment type="subcellular location">
    <subcellularLocation>
        <location evidence="1">Cytoplasm</location>
        <location evidence="1">Cytosol</location>
    </subcellularLocation>
</comment>
<dbReference type="Proteomes" id="UP000193218">
    <property type="component" value="Unassembled WGS sequence"/>
</dbReference>
<dbReference type="SUPFAM" id="SSF53448">
    <property type="entry name" value="Nucleotide-diphospho-sugar transferases"/>
    <property type="match status" value="1"/>
</dbReference>
<comment type="function">
    <text evidence="8">Acts as a component of the translation initiation factor 2B (eIF2B) complex, which catalyzes the exchange of GDP for GTP on the eukaryotic initiation factor 2 (eIF2) complex gamma subunit. Its guanine nucleotide exchange factor activity is repressed when bound to eIF2 complex phosphorylated on the alpha subunit, thereby limiting the amount of methionyl-initiator methionine tRNA available to the ribosome and consequently global translation is repressed.</text>
</comment>
<dbReference type="RefSeq" id="XP_021868779.1">
    <property type="nucleotide sequence ID" value="XM_022018638.1"/>
</dbReference>
<dbReference type="GO" id="GO:0003743">
    <property type="term" value="F:translation initiation factor activity"/>
    <property type="evidence" value="ECO:0007669"/>
    <property type="project" value="UniProtKB-KW"/>
</dbReference>
<dbReference type="GO" id="GO:0005085">
    <property type="term" value="F:guanyl-nucleotide exchange factor activity"/>
    <property type="evidence" value="ECO:0007669"/>
    <property type="project" value="TreeGrafter"/>
</dbReference>
<dbReference type="PANTHER" id="PTHR45989">
    <property type="entry name" value="TRANSLATION INITIATION FACTOR EIF-2B SUBUNIT GAMMA"/>
    <property type="match status" value="1"/>
</dbReference>
<name>A0A1Y1UAI8_9TREE</name>
<dbReference type="PANTHER" id="PTHR45989:SF1">
    <property type="entry name" value="TRANSLATION INITIATION FACTOR EIF-2B SUBUNIT GAMMA"/>
    <property type="match status" value="1"/>
</dbReference>
<comment type="subunit">
    <text evidence="9">Component of the translation initiation factor 2B (eIF2B) complex which is a heterodecamer of two sets of five different subunits: alpha, beta, gamma, delta and epsilon. Subunits alpha, beta and delta comprise a regulatory subcomplex and subunits epsilon and gamma comprise a catalytic subcomplex. Within the complex, the hexameric regulatory complex resides at the center, with the two heterodimeric catalytic subcomplexes bound on opposite sides.</text>
</comment>
<evidence type="ECO:0000256" key="8">
    <source>
        <dbReference type="ARBA" id="ARBA00045373"/>
    </source>
</evidence>
<dbReference type="EMBL" id="NBSH01000014">
    <property type="protein sequence ID" value="ORX34516.1"/>
    <property type="molecule type" value="Genomic_DNA"/>
</dbReference>
<gene>
    <name evidence="12" type="ORF">BD324DRAFT_653290</name>
</gene>
<accession>A0A1Y1UAI8</accession>
<evidence type="ECO:0000256" key="7">
    <source>
        <dbReference type="ARBA" id="ARBA00044229"/>
    </source>
</evidence>
<dbReference type="Gene3D" id="2.160.10.10">
    <property type="entry name" value="Hexapeptide repeat proteins"/>
    <property type="match status" value="1"/>
</dbReference>
<comment type="similarity">
    <text evidence="2">Belongs to the eIF-2B gamma/epsilon subunits family.</text>
</comment>
<reference evidence="12 13" key="1">
    <citation type="submission" date="2017-03" db="EMBL/GenBank/DDBJ databases">
        <title>Widespread Adenine N6-methylation of Active Genes in Fungi.</title>
        <authorList>
            <consortium name="DOE Joint Genome Institute"/>
            <person name="Mondo S.J."/>
            <person name="Dannebaum R.O."/>
            <person name="Kuo R.C."/>
            <person name="Louie K.B."/>
            <person name="Bewick A.J."/>
            <person name="Labutti K."/>
            <person name="Haridas S."/>
            <person name="Kuo A."/>
            <person name="Salamov A."/>
            <person name="Ahrendt S.R."/>
            <person name="Lau R."/>
            <person name="Bowen B.P."/>
            <person name="Lipzen A."/>
            <person name="Sullivan W."/>
            <person name="Andreopoulos W.B."/>
            <person name="Clum A."/>
            <person name="Lindquist E."/>
            <person name="Daum C."/>
            <person name="Northen T.R."/>
            <person name="Ramamoorthy G."/>
            <person name="Schmitz R.J."/>
            <person name="Gryganskyi A."/>
            <person name="Culley D."/>
            <person name="Magnuson J."/>
            <person name="James T.Y."/>
            <person name="O'Malley M.A."/>
            <person name="Stajich J.E."/>
            <person name="Spatafora J.W."/>
            <person name="Visel A."/>
            <person name="Grigoriev I.V."/>
        </authorList>
    </citation>
    <scope>NUCLEOTIDE SEQUENCE [LARGE SCALE GENOMIC DNA]</scope>
    <source>
        <strain evidence="12 13">NRRL Y-17943</strain>
    </source>
</reference>
<organism evidence="12 13">
    <name type="scientific">Kockovaella imperatae</name>
    <dbReference type="NCBI Taxonomy" id="4999"/>
    <lineage>
        <taxon>Eukaryota</taxon>
        <taxon>Fungi</taxon>
        <taxon>Dikarya</taxon>
        <taxon>Basidiomycota</taxon>
        <taxon>Agaricomycotina</taxon>
        <taxon>Tremellomycetes</taxon>
        <taxon>Tremellales</taxon>
        <taxon>Cuniculitremaceae</taxon>
        <taxon>Kockovaella</taxon>
    </lineage>
</organism>
<evidence type="ECO:0000313" key="13">
    <source>
        <dbReference type="Proteomes" id="UP000193218"/>
    </source>
</evidence>
<dbReference type="InterPro" id="IPR051960">
    <property type="entry name" value="eIF2B_gamma"/>
</dbReference>
<dbReference type="InterPro" id="IPR029044">
    <property type="entry name" value="Nucleotide-diphossugar_trans"/>
</dbReference>
<keyword evidence="3" id="KW-0963">Cytoplasm</keyword>
<dbReference type="CDD" id="cd04652">
    <property type="entry name" value="LbH_eIF2B_gamma_C"/>
    <property type="match status" value="1"/>
</dbReference>
<dbReference type="InterPro" id="IPR005835">
    <property type="entry name" value="NTP_transferase_dom"/>
</dbReference>
<keyword evidence="13" id="KW-1185">Reference proteome</keyword>
<evidence type="ECO:0000256" key="3">
    <source>
        <dbReference type="ARBA" id="ARBA00022490"/>
    </source>
</evidence>
<dbReference type="GO" id="GO:0005851">
    <property type="term" value="C:eukaryotic translation initiation factor 2B complex"/>
    <property type="evidence" value="ECO:0007669"/>
    <property type="project" value="TreeGrafter"/>
</dbReference>
<dbReference type="GO" id="GO:0002183">
    <property type="term" value="P:cytoplasmic translational initiation"/>
    <property type="evidence" value="ECO:0007669"/>
    <property type="project" value="TreeGrafter"/>
</dbReference>
<feature type="domain" description="Nucleotidyl transferase" evidence="10">
    <location>
        <begin position="20"/>
        <end position="249"/>
    </location>
</feature>
<dbReference type="InterPro" id="IPR056764">
    <property type="entry name" value="LbH_EIF2B3/5"/>
</dbReference>
<sequence>MDISGPSKRRAIDTIPFTAVVLVGYGENLYPLNEGPNVPSKAMMPVGNVPIINHVLDWVLASGVMDILLLVPPKDHDSISNHLTENYSRSTHARARIQLKRHSDGEGNEGSGTAGVLKRFRHLIKSDFVLLPCDIYPPRNLSLSSILDRHLASASSVLTAVLYEPAPAVKDSEEKILVAMDQAKGHLFMIQSLEALEEDVNLRMSLIERPHLTLTTRYLDAHIYVFRRTVLDLIASRPPRDLDSMREQIVPWLLKGSWQKGLQSEWNNILNPKRDLFAKALFYASASKPLDISLPSSPDPDGQPPHSTRPWHCQTILVSGKQGDHLIRINSLAGYWELNRKLIRHLSALTPSRTTTPMPNAISSSAQISPDSVIGEGSTVGDRASLKKCIVGRHCHIARGVKLTGCVVWDFVTIEENARIENAILSSHVRVGDKAAIKDCEFGPGFEAPSGAILKGERLISGQEA</sequence>
<protein>
    <recommendedName>
        <fullName evidence="6">Translation initiation factor eIF2B subunit gamma</fullName>
    </recommendedName>
    <alternativeName>
        <fullName evidence="7">eIF2B GDP-GTP exchange factor subunit gamma</fullName>
    </alternativeName>
</protein>
<evidence type="ECO:0000256" key="1">
    <source>
        <dbReference type="ARBA" id="ARBA00004514"/>
    </source>
</evidence>
<keyword evidence="5" id="KW-0648">Protein biosynthesis</keyword>
<evidence type="ECO:0000259" key="10">
    <source>
        <dbReference type="Pfam" id="PF00483"/>
    </source>
</evidence>
<evidence type="ECO:0000256" key="5">
    <source>
        <dbReference type="ARBA" id="ARBA00022917"/>
    </source>
</evidence>
<evidence type="ECO:0000313" key="12">
    <source>
        <dbReference type="EMBL" id="ORX34516.1"/>
    </source>
</evidence>
<dbReference type="Gene3D" id="3.90.550.10">
    <property type="entry name" value="Spore Coat Polysaccharide Biosynthesis Protein SpsA, Chain A"/>
    <property type="match status" value="1"/>
</dbReference>
<dbReference type="AlphaFoldDB" id="A0A1Y1UAI8"/>
<evidence type="ECO:0000256" key="2">
    <source>
        <dbReference type="ARBA" id="ARBA00007878"/>
    </source>
</evidence>
<dbReference type="Pfam" id="PF00483">
    <property type="entry name" value="NTP_transferase"/>
    <property type="match status" value="1"/>
</dbReference>
<proteinExistence type="inferred from homology"/>
<feature type="domain" description="EIF2B subunit epsilon/gamma LbH" evidence="11">
    <location>
        <begin position="362"/>
        <end position="438"/>
    </location>
</feature>
<dbReference type="OrthoDB" id="1733332at2759"/>
<dbReference type="Pfam" id="PF25084">
    <property type="entry name" value="LbH_EIF2B"/>
    <property type="match status" value="1"/>
</dbReference>
<dbReference type="InParanoid" id="A0A1Y1UAI8"/>
<keyword evidence="4" id="KW-0396">Initiation factor</keyword>
<dbReference type="FunCoup" id="A0A1Y1UAI8">
    <property type="interactions" value="341"/>
</dbReference>
<dbReference type="GO" id="GO:0005829">
    <property type="term" value="C:cytosol"/>
    <property type="evidence" value="ECO:0007669"/>
    <property type="project" value="UniProtKB-SubCell"/>
</dbReference>